<evidence type="ECO:0000313" key="3">
    <source>
        <dbReference type="Proteomes" id="UP000053097"/>
    </source>
</evidence>
<organism evidence="2 3">
    <name type="scientific">Ooceraea biroi</name>
    <name type="common">Clonal raider ant</name>
    <name type="synonym">Cerapachys biroi</name>
    <dbReference type="NCBI Taxonomy" id="2015173"/>
    <lineage>
        <taxon>Eukaryota</taxon>
        <taxon>Metazoa</taxon>
        <taxon>Ecdysozoa</taxon>
        <taxon>Arthropoda</taxon>
        <taxon>Hexapoda</taxon>
        <taxon>Insecta</taxon>
        <taxon>Pterygota</taxon>
        <taxon>Neoptera</taxon>
        <taxon>Endopterygota</taxon>
        <taxon>Hymenoptera</taxon>
        <taxon>Apocrita</taxon>
        <taxon>Aculeata</taxon>
        <taxon>Formicoidea</taxon>
        <taxon>Formicidae</taxon>
        <taxon>Dorylinae</taxon>
        <taxon>Ooceraea</taxon>
    </lineage>
</organism>
<dbReference type="EMBL" id="KK107353">
    <property type="protein sequence ID" value="EZA52112.1"/>
    <property type="molecule type" value="Genomic_DNA"/>
</dbReference>
<dbReference type="Proteomes" id="UP000053097">
    <property type="component" value="Unassembled WGS sequence"/>
</dbReference>
<reference evidence="2 3" key="1">
    <citation type="journal article" date="2014" name="Curr. Biol.">
        <title>The genome of the clonal raider ant Cerapachys biroi.</title>
        <authorList>
            <person name="Oxley P.R."/>
            <person name="Ji L."/>
            <person name="Fetter-Pruneda I."/>
            <person name="McKenzie S.K."/>
            <person name="Li C."/>
            <person name="Hu H."/>
            <person name="Zhang G."/>
            <person name="Kronauer D.J."/>
        </authorList>
    </citation>
    <scope>NUCLEOTIDE SEQUENCE [LARGE SCALE GENOMIC DNA]</scope>
</reference>
<keyword evidence="3" id="KW-1185">Reference proteome</keyword>
<gene>
    <name evidence="2" type="ORF">X777_09120</name>
</gene>
<feature type="region of interest" description="Disordered" evidence="1">
    <location>
        <begin position="49"/>
        <end position="69"/>
    </location>
</feature>
<dbReference type="AlphaFoldDB" id="A0A026W7R1"/>
<evidence type="ECO:0000313" key="2">
    <source>
        <dbReference type="EMBL" id="EZA52112.1"/>
    </source>
</evidence>
<protein>
    <submittedName>
        <fullName evidence="2">Uncharacterized protein</fullName>
    </submittedName>
</protein>
<accession>A0A026W7R1</accession>
<name>A0A026W7R1_OOCBI</name>
<sequence>MMGCIGAWKGTLKSIEADSRSAGLTLGKRTKCTSCVHTVHNSSSIGFHSLSQKSHTFPNQKSERKANEI</sequence>
<evidence type="ECO:0000256" key="1">
    <source>
        <dbReference type="SAM" id="MobiDB-lite"/>
    </source>
</evidence>
<feature type="compositionally biased region" description="Polar residues" evidence="1">
    <location>
        <begin position="49"/>
        <end position="60"/>
    </location>
</feature>
<proteinExistence type="predicted"/>